<dbReference type="AlphaFoldDB" id="A0AAW9DPY3"/>
<dbReference type="InterPro" id="IPR000182">
    <property type="entry name" value="GNAT_dom"/>
</dbReference>
<dbReference type="PANTHER" id="PTHR43420:SF44">
    <property type="entry name" value="ACETYLTRANSFERASE YPEA"/>
    <property type="match status" value="1"/>
</dbReference>
<dbReference type="CDD" id="cd04301">
    <property type="entry name" value="NAT_SF"/>
    <property type="match status" value="1"/>
</dbReference>
<accession>A0AAW9DPY3</accession>
<dbReference type="SUPFAM" id="SSF55729">
    <property type="entry name" value="Acyl-CoA N-acyltransferases (Nat)"/>
    <property type="match status" value="1"/>
</dbReference>
<evidence type="ECO:0000256" key="2">
    <source>
        <dbReference type="ARBA" id="ARBA00023315"/>
    </source>
</evidence>
<dbReference type="InterPro" id="IPR016181">
    <property type="entry name" value="Acyl_CoA_acyltransferase"/>
</dbReference>
<dbReference type="EMBL" id="JAWXYB010000018">
    <property type="protein sequence ID" value="MDX5930619.1"/>
    <property type="molecule type" value="Genomic_DNA"/>
</dbReference>
<dbReference type="GO" id="GO:0016747">
    <property type="term" value="F:acyltransferase activity, transferring groups other than amino-acyl groups"/>
    <property type="evidence" value="ECO:0007669"/>
    <property type="project" value="InterPro"/>
</dbReference>
<comment type="caution">
    <text evidence="4">The sequence shown here is derived from an EMBL/GenBank/DDBJ whole genome shotgun (WGS) entry which is preliminary data.</text>
</comment>
<keyword evidence="2 4" id="KW-0012">Acyltransferase</keyword>
<evidence type="ECO:0000259" key="3">
    <source>
        <dbReference type="PROSITE" id="PS51186"/>
    </source>
</evidence>
<reference evidence="4 5" key="1">
    <citation type="submission" date="2023-11" db="EMBL/GenBank/DDBJ databases">
        <title>MicrobeMod: A computational toolkit for identifying prokaryotic methylation and restriction-modification with nanopore sequencing.</title>
        <authorList>
            <person name="Crits-Christoph A."/>
            <person name="Kang S.C."/>
            <person name="Lee H."/>
            <person name="Ostrov N."/>
        </authorList>
    </citation>
    <scope>NUCLEOTIDE SEQUENCE [LARGE SCALE GENOMIC DNA]</scope>
    <source>
        <strain evidence="4 5">DSMZ 700</strain>
    </source>
</reference>
<gene>
    <name evidence="4" type="ORF">SIL87_07565</name>
</gene>
<keyword evidence="1 4" id="KW-0808">Transferase</keyword>
<name>A0AAW9DPY3_ACIAO</name>
<proteinExistence type="predicted"/>
<dbReference type="Pfam" id="PF00583">
    <property type="entry name" value="Acetyltransf_1"/>
    <property type="match status" value="1"/>
</dbReference>
<dbReference type="Gene3D" id="3.40.630.30">
    <property type="match status" value="1"/>
</dbReference>
<dbReference type="PANTHER" id="PTHR43420">
    <property type="entry name" value="ACETYLTRANSFERASE"/>
    <property type="match status" value="1"/>
</dbReference>
<protein>
    <submittedName>
        <fullName evidence="4">GNAT family N-acetyltransferase</fullName>
        <ecNumber evidence="4">2.3.1.-</ecNumber>
    </submittedName>
</protein>
<dbReference type="RefSeq" id="WP_319613554.1">
    <property type="nucleotide sequence ID" value="NZ_JAWXYB010000018.1"/>
</dbReference>
<dbReference type="InterPro" id="IPR050680">
    <property type="entry name" value="YpeA/RimI_acetyltransf"/>
</dbReference>
<organism evidence="4 5">
    <name type="scientific">Acidiphilium acidophilum</name>
    <name type="common">Thiobacillus acidophilus</name>
    <dbReference type="NCBI Taxonomy" id="76588"/>
    <lineage>
        <taxon>Bacteria</taxon>
        <taxon>Pseudomonadati</taxon>
        <taxon>Pseudomonadota</taxon>
        <taxon>Alphaproteobacteria</taxon>
        <taxon>Acetobacterales</taxon>
        <taxon>Acidocellaceae</taxon>
        <taxon>Acidiphilium</taxon>
    </lineage>
</organism>
<keyword evidence="5" id="KW-1185">Reference proteome</keyword>
<feature type="domain" description="N-acetyltransferase" evidence="3">
    <location>
        <begin position="3"/>
        <end position="143"/>
    </location>
</feature>
<dbReference type="PROSITE" id="PS51186">
    <property type="entry name" value="GNAT"/>
    <property type="match status" value="1"/>
</dbReference>
<evidence type="ECO:0000313" key="5">
    <source>
        <dbReference type="Proteomes" id="UP001279553"/>
    </source>
</evidence>
<evidence type="ECO:0000256" key="1">
    <source>
        <dbReference type="ARBA" id="ARBA00022679"/>
    </source>
</evidence>
<sequence>MMGDIVAVSGVQCEAMAAVHRAAFGVEAWSAREIATLFATPLVFGFLSEAGGMVMARAVADEAEILTIGVVPAMRRQGLARGLLDRVIAEARCRAATTLFLEVAAGNAAARALYRSAGFEECGVRADYYGAGRDAVVLRRSLCE</sequence>
<evidence type="ECO:0000313" key="4">
    <source>
        <dbReference type="EMBL" id="MDX5930619.1"/>
    </source>
</evidence>
<dbReference type="Proteomes" id="UP001279553">
    <property type="component" value="Unassembled WGS sequence"/>
</dbReference>
<dbReference type="EC" id="2.3.1.-" evidence="4"/>